<organism evidence="2 3">
    <name type="scientific">Oceanobacillus piezotolerans</name>
    <dbReference type="NCBI Taxonomy" id="2448030"/>
    <lineage>
        <taxon>Bacteria</taxon>
        <taxon>Bacillati</taxon>
        <taxon>Bacillota</taxon>
        <taxon>Bacilli</taxon>
        <taxon>Bacillales</taxon>
        <taxon>Bacillaceae</taxon>
        <taxon>Oceanobacillus</taxon>
    </lineage>
</organism>
<dbReference type="Pfam" id="PF04341">
    <property type="entry name" value="DUF485"/>
    <property type="match status" value="1"/>
</dbReference>
<dbReference type="PANTHER" id="PTHR38441">
    <property type="entry name" value="INTEGRAL MEMBRANE PROTEIN-RELATED"/>
    <property type="match status" value="1"/>
</dbReference>
<feature type="transmembrane region" description="Helical" evidence="1">
    <location>
        <begin position="71"/>
        <end position="93"/>
    </location>
</feature>
<evidence type="ECO:0000256" key="1">
    <source>
        <dbReference type="SAM" id="Phobius"/>
    </source>
</evidence>
<proteinExistence type="predicted"/>
<keyword evidence="3" id="KW-1185">Reference proteome</keyword>
<keyword evidence="1" id="KW-1133">Transmembrane helix</keyword>
<dbReference type="PANTHER" id="PTHR38441:SF1">
    <property type="entry name" value="MEMBRANE PROTEIN"/>
    <property type="match status" value="1"/>
</dbReference>
<evidence type="ECO:0000313" key="3">
    <source>
        <dbReference type="Proteomes" id="UP000270219"/>
    </source>
</evidence>
<dbReference type="OrthoDB" id="2886991at2"/>
<dbReference type="RefSeq" id="WP_121522254.1">
    <property type="nucleotide sequence ID" value="NZ_RCHR01000002.1"/>
</dbReference>
<sequence>MGVEQEKRQVRNSREEVDYVQVIESRSFKKLMRDRKKFIVPLTIFFLVFYFSLPILTSYTTFLNTPAIGDISWVWLFALAQFVMTWVLCTVYVKKAATFDKQAEQIIDEMEQGRKSR</sequence>
<dbReference type="Proteomes" id="UP000270219">
    <property type="component" value="Unassembled WGS sequence"/>
</dbReference>
<feature type="transmembrane region" description="Helical" evidence="1">
    <location>
        <begin position="38"/>
        <end position="59"/>
    </location>
</feature>
<evidence type="ECO:0000313" key="2">
    <source>
        <dbReference type="EMBL" id="RLL47003.1"/>
    </source>
</evidence>
<dbReference type="EMBL" id="RCHR01000002">
    <property type="protein sequence ID" value="RLL47003.1"/>
    <property type="molecule type" value="Genomic_DNA"/>
</dbReference>
<dbReference type="InterPro" id="IPR007436">
    <property type="entry name" value="DUF485"/>
</dbReference>
<keyword evidence="1" id="KW-0812">Transmembrane</keyword>
<protein>
    <submittedName>
        <fullName evidence="2">DUF485 domain-containing protein</fullName>
    </submittedName>
</protein>
<keyword evidence="1" id="KW-0472">Membrane</keyword>
<name>A0A498D9B3_9BACI</name>
<accession>A0A498D9B3</accession>
<comment type="caution">
    <text evidence="2">The sequence shown here is derived from an EMBL/GenBank/DDBJ whole genome shotgun (WGS) entry which is preliminary data.</text>
</comment>
<reference evidence="2 3" key="1">
    <citation type="submission" date="2018-10" db="EMBL/GenBank/DDBJ databases">
        <title>Oceanobacillus sp. YLB-02 draft genome.</title>
        <authorList>
            <person name="Yu L."/>
        </authorList>
    </citation>
    <scope>NUCLEOTIDE SEQUENCE [LARGE SCALE GENOMIC DNA]</scope>
    <source>
        <strain evidence="2 3">YLB-02</strain>
    </source>
</reference>
<dbReference type="AlphaFoldDB" id="A0A498D9B3"/>
<gene>
    <name evidence="2" type="ORF">D8M04_07370</name>
</gene>